<reference evidence="1" key="1">
    <citation type="submission" date="2021-01" db="EMBL/GenBank/DDBJ databases">
        <authorList>
            <person name="Kaushik A."/>
        </authorList>
    </citation>
    <scope>NUCLEOTIDE SEQUENCE</scope>
    <source>
        <strain evidence="1">AG3-1AP</strain>
    </source>
</reference>
<organism evidence="1 2">
    <name type="scientific">Rhizoctonia solani</name>
    <dbReference type="NCBI Taxonomy" id="456999"/>
    <lineage>
        <taxon>Eukaryota</taxon>
        <taxon>Fungi</taxon>
        <taxon>Dikarya</taxon>
        <taxon>Basidiomycota</taxon>
        <taxon>Agaricomycotina</taxon>
        <taxon>Agaricomycetes</taxon>
        <taxon>Cantharellales</taxon>
        <taxon>Ceratobasidiaceae</taxon>
        <taxon>Rhizoctonia</taxon>
    </lineage>
</organism>
<dbReference type="PANTHER" id="PTHR37049:SF4">
    <property type="entry name" value="RHODANESE DOMAIN-CONTAINING PROTEIN"/>
    <property type="match status" value="1"/>
</dbReference>
<dbReference type="InterPro" id="IPR029045">
    <property type="entry name" value="ClpP/crotonase-like_dom_sf"/>
</dbReference>
<protein>
    <recommendedName>
        <fullName evidence="3">Peptidase S41 family protein</fullName>
    </recommendedName>
</protein>
<dbReference type="AlphaFoldDB" id="A0A8H2Y4P7"/>
<evidence type="ECO:0000313" key="1">
    <source>
        <dbReference type="EMBL" id="CAE6440654.1"/>
    </source>
</evidence>
<feature type="non-terminal residue" evidence="1">
    <location>
        <position position="1"/>
    </location>
</feature>
<evidence type="ECO:0008006" key="3">
    <source>
        <dbReference type="Google" id="ProtNLM"/>
    </source>
</evidence>
<comment type="caution">
    <text evidence="1">The sequence shown here is derived from an EMBL/GenBank/DDBJ whole genome shotgun (WGS) entry which is preliminary data.</text>
</comment>
<dbReference type="Gene3D" id="3.90.226.10">
    <property type="entry name" value="2-enoyl-CoA Hydratase, Chain A, domain 1"/>
    <property type="match status" value="1"/>
</dbReference>
<evidence type="ECO:0000313" key="2">
    <source>
        <dbReference type="Proteomes" id="UP000663831"/>
    </source>
</evidence>
<dbReference type="SUPFAM" id="SSF52096">
    <property type="entry name" value="ClpP/crotonase"/>
    <property type="match status" value="1"/>
</dbReference>
<name>A0A8H2Y4P7_9AGAM</name>
<gene>
    <name evidence="1" type="ORF">RDB_LOCUS53462</name>
</gene>
<dbReference type="PANTHER" id="PTHR37049">
    <property type="entry name" value="PEPTIDASE S41 FAMILY PROTEIN"/>
    <property type="match status" value="1"/>
</dbReference>
<sequence>KKTGVLMVGSFGGDYVRFQNDSYSALSKLKAANIQQLIVDTTGNGGGFVCLGHFLINALAGTKFGYAGFESAVRAQPLARRIVASLITQEINGMFYSPSRWSSLNNTPLQDNYNYMEPPTNFTINDTNDATSQRIYDTCTPYNVDLPAEPFLPPSKIIIVGNGYCASTCAMFTGIAYEKLGIKIATFGGNPDAAMNFNGLAGNQVMEWADLDTEIKTAGLKDDPLAPPDLLVNANYRVNWRYAYSWQNKSEPLAFRVERAHYRIPYTADTYMSPQNLWTYV</sequence>
<proteinExistence type="predicted"/>
<dbReference type="InterPro" id="IPR052766">
    <property type="entry name" value="S41A_metabolite_peptidase"/>
</dbReference>
<dbReference type="Proteomes" id="UP000663831">
    <property type="component" value="Unassembled WGS sequence"/>
</dbReference>
<dbReference type="EMBL" id="CAJMWV010001572">
    <property type="protein sequence ID" value="CAE6440654.1"/>
    <property type="molecule type" value="Genomic_DNA"/>
</dbReference>
<accession>A0A8H2Y4P7</accession>